<evidence type="ECO:0000313" key="8">
    <source>
        <dbReference type="Proteomes" id="UP001165085"/>
    </source>
</evidence>
<dbReference type="Pfam" id="PF13844">
    <property type="entry name" value="Glyco_transf_41"/>
    <property type="match status" value="1"/>
</dbReference>
<sequence>MILSLFLLLSTSALSTLTSANPDSDYALAISQSCLADFILATDLFKSVTASQSADASLKAKSYHSLGNIAAISGDLLLSGHFHSLGKLEDPTSLPPLAIMYQNNQPCNNIGDIYWTSSFTKKKIFDLFSGEFYPDYLEGIRGLIGDEPNLSREMVDLHTSLGTQLEDSGLMPESIKHFEYASAIDPDDYSLVVKKSLTVPVIYSDSDELEESRKQLESGVKVLSETVKGDVKKFTLNQLSYPPTFYIVYQGYNDKNLMSDIRTFYDKIHPEIIKTDVNRLNAAVASSPSKIKIGFVSSYFRRHSVCKLWCNFISSLDPETFEVHAFSGTSKADEWTSKLSKSVSYFNDLGSTGFLLRNTPIISDSNLDIIVYLDIGMDTGSTLWAHSRFAPIQMALWGHPVTTGMESIDYFLVNDDFESDHGVDRYNEQLVRFDWLTFTFPEPTYVDSALSGSFSLLDYGVPLDSKIVMIPQSMQKFHLEFDDFLDGVLGLGDDVYIVAVYESKKTLWKDMLHSRFVEKMGKEKAERFKFIPTLPPEEFFLLTSLATVVVDPYPFGGGVTSLEIFQQCKVIVTVPGEQSVPALTKGMYVEMGVEDFIVEDWSRGVEVVEKVLRDEEFRKRGEDKICSSKAKIYDVDGSAEFESWAKTIVNFDD</sequence>
<name>A0A9W7A7M5_9STRA</name>
<dbReference type="EMBL" id="BRXY01000102">
    <property type="protein sequence ID" value="GMH65626.1"/>
    <property type="molecule type" value="Genomic_DNA"/>
</dbReference>
<evidence type="ECO:0000313" key="7">
    <source>
        <dbReference type="EMBL" id="GMH65626.1"/>
    </source>
</evidence>
<keyword evidence="5" id="KW-0732">Signal</keyword>
<comment type="pathway">
    <text evidence="1">Protein modification; protein glycosylation.</text>
</comment>
<evidence type="ECO:0000256" key="4">
    <source>
        <dbReference type="ARBA" id="ARBA00022803"/>
    </source>
</evidence>
<dbReference type="PANTHER" id="PTHR44998:SF1">
    <property type="entry name" value="UDP-N-ACETYLGLUCOSAMINE--PEPTIDE N-ACETYLGLUCOSAMINYLTRANSFERASE 110 KDA SUBUNIT"/>
    <property type="match status" value="1"/>
</dbReference>
<dbReference type="OrthoDB" id="9991317at2759"/>
<organism evidence="7 8">
    <name type="scientific">Triparma strigata</name>
    <dbReference type="NCBI Taxonomy" id="1606541"/>
    <lineage>
        <taxon>Eukaryota</taxon>
        <taxon>Sar</taxon>
        <taxon>Stramenopiles</taxon>
        <taxon>Ochrophyta</taxon>
        <taxon>Bolidophyceae</taxon>
        <taxon>Parmales</taxon>
        <taxon>Triparmaceae</taxon>
        <taxon>Triparma</taxon>
    </lineage>
</organism>
<accession>A0A9W7A7M5</accession>
<evidence type="ECO:0000256" key="3">
    <source>
        <dbReference type="ARBA" id="ARBA00022737"/>
    </source>
</evidence>
<feature type="domain" description="O-GlcNAc transferase C-terminal" evidence="6">
    <location>
        <begin position="274"/>
        <end position="431"/>
    </location>
</feature>
<keyword evidence="2" id="KW-0808">Transferase</keyword>
<dbReference type="Gene3D" id="3.40.50.11380">
    <property type="match status" value="1"/>
</dbReference>
<dbReference type="AlphaFoldDB" id="A0A9W7A7M5"/>
<evidence type="ECO:0000259" key="6">
    <source>
        <dbReference type="Pfam" id="PF13844"/>
    </source>
</evidence>
<keyword evidence="3" id="KW-0677">Repeat</keyword>
<dbReference type="Gene3D" id="3.40.50.2000">
    <property type="entry name" value="Glycogen Phosphorylase B"/>
    <property type="match status" value="1"/>
</dbReference>
<evidence type="ECO:0000256" key="5">
    <source>
        <dbReference type="SAM" id="SignalP"/>
    </source>
</evidence>
<comment type="caution">
    <text evidence="7">The sequence shown here is derived from an EMBL/GenBank/DDBJ whole genome shotgun (WGS) entry which is preliminary data.</text>
</comment>
<reference evidence="8" key="1">
    <citation type="journal article" date="2023" name="Commun. Biol.">
        <title>Genome analysis of Parmales, the sister group of diatoms, reveals the evolutionary specialization of diatoms from phago-mixotrophs to photoautotrophs.</title>
        <authorList>
            <person name="Ban H."/>
            <person name="Sato S."/>
            <person name="Yoshikawa S."/>
            <person name="Yamada K."/>
            <person name="Nakamura Y."/>
            <person name="Ichinomiya M."/>
            <person name="Sato N."/>
            <person name="Blanc-Mathieu R."/>
            <person name="Endo H."/>
            <person name="Kuwata A."/>
            <person name="Ogata H."/>
        </authorList>
    </citation>
    <scope>NUCLEOTIDE SEQUENCE [LARGE SCALE GENOMIC DNA]</scope>
    <source>
        <strain evidence="8">NIES 3701</strain>
    </source>
</reference>
<dbReference type="Proteomes" id="UP001165085">
    <property type="component" value="Unassembled WGS sequence"/>
</dbReference>
<dbReference type="PANTHER" id="PTHR44998">
    <property type="match status" value="1"/>
</dbReference>
<gene>
    <name evidence="7" type="ORF">TrST_g8440</name>
</gene>
<dbReference type="InterPro" id="IPR029489">
    <property type="entry name" value="OGT/SEC/SPY_C"/>
</dbReference>
<evidence type="ECO:0000256" key="2">
    <source>
        <dbReference type="ARBA" id="ARBA00022679"/>
    </source>
</evidence>
<keyword evidence="4" id="KW-0802">TPR repeat</keyword>
<feature type="signal peptide" evidence="5">
    <location>
        <begin position="1"/>
        <end position="20"/>
    </location>
</feature>
<keyword evidence="8" id="KW-1185">Reference proteome</keyword>
<evidence type="ECO:0000256" key="1">
    <source>
        <dbReference type="ARBA" id="ARBA00004922"/>
    </source>
</evidence>
<dbReference type="GO" id="GO:0006493">
    <property type="term" value="P:protein O-linked glycosylation"/>
    <property type="evidence" value="ECO:0007669"/>
    <property type="project" value="TreeGrafter"/>
</dbReference>
<dbReference type="GO" id="GO:0016757">
    <property type="term" value="F:glycosyltransferase activity"/>
    <property type="evidence" value="ECO:0007669"/>
    <property type="project" value="TreeGrafter"/>
</dbReference>
<feature type="chain" id="PRO_5040720902" description="O-GlcNAc transferase C-terminal domain-containing protein" evidence="5">
    <location>
        <begin position="21"/>
        <end position="653"/>
    </location>
</feature>
<protein>
    <recommendedName>
        <fullName evidence="6">O-GlcNAc transferase C-terminal domain-containing protein</fullName>
    </recommendedName>
</protein>
<proteinExistence type="predicted"/>